<feature type="compositionally biased region" description="Basic and acidic residues" evidence="1">
    <location>
        <begin position="269"/>
        <end position="302"/>
    </location>
</feature>
<evidence type="ECO:0000313" key="2">
    <source>
        <dbReference type="EMBL" id="KAK9419189.1"/>
    </source>
</evidence>
<gene>
    <name evidence="2" type="ORF">SUNI508_01166</name>
</gene>
<evidence type="ECO:0000256" key="1">
    <source>
        <dbReference type="SAM" id="MobiDB-lite"/>
    </source>
</evidence>
<feature type="region of interest" description="Disordered" evidence="1">
    <location>
        <begin position="134"/>
        <end position="302"/>
    </location>
</feature>
<accession>A0ABR2UXW8</accession>
<dbReference type="EMBL" id="JARVKF010000330">
    <property type="protein sequence ID" value="KAK9419189.1"/>
    <property type="molecule type" value="Genomic_DNA"/>
</dbReference>
<feature type="compositionally biased region" description="Basic and acidic residues" evidence="1">
    <location>
        <begin position="230"/>
        <end position="260"/>
    </location>
</feature>
<feature type="compositionally biased region" description="Basic and acidic residues" evidence="1">
    <location>
        <begin position="134"/>
        <end position="176"/>
    </location>
</feature>
<proteinExistence type="predicted"/>
<feature type="compositionally biased region" description="Basic and acidic residues" evidence="1">
    <location>
        <begin position="81"/>
        <end position="91"/>
    </location>
</feature>
<sequence length="302" mass="34499">MPQGRYPRRGSSASSLDDYSRSPSPAYTRSPSRSRGGRRNSLSRSPSRTRPQSRRTSRRDSSSSRSSSRSPSRRDRSKRTQLKEQFKDKTETTSGLKTSLVFLGSVAAATYAAHKFWPKGITYGEKEEWEIEKATKKEKAKKAAEWEDDGRHGGPSRRGNDRLGPGDRRGDRDYGRPRSSQGRLGIEEVPRIRGDPHELDEVMVVRRPAGTNRNPEGATVMSQVSGSRTGDARRAQYVEDNRTVRGDRRSYVQAQDRQDDNYGPPTRFVDYESRPRRSSLDEPHDTRRGERVVYMRQDDNYR</sequence>
<keyword evidence="3" id="KW-1185">Reference proteome</keyword>
<feature type="compositionally biased region" description="Basic and acidic residues" evidence="1">
    <location>
        <begin position="185"/>
        <end position="204"/>
    </location>
</feature>
<organism evidence="2 3">
    <name type="scientific">Seiridium unicorne</name>
    <dbReference type="NCBI Taxonomy" id="138068"/>
    <lineage>
        <taxon>Eukaryota</taxon>
        <taxon>Fungi</taxon>
        <taxon>Dikarya</taxon>
        <taxon>Ascomycota</taxon>
        <taxon>Pezizomycotina</taxon>
        <taxon>Sordariomycetes</taxon>
        <taxon>Xylariomycetidae</taxon>
        <taxon>Amphisphaeriales</taxon>
        <taxon>Sporocadaceae</taxon>
        <taxon>Seiridium</taxon>
    </lineage>
</organism>
<feature type="region of interest" description="Disordered" evidence="1">
    <location>
        <begin position="1"/>
        <end position="98"/>
    </location>
</feature>
<protein>
    <submittedName>
        <fullName evidence="2">Uncharacterized protein</fullName>
    </submittedName>
</protein>
<feature type="compositionally biased region" description="Low complexity" evidence="1">
    <location>
        <begin position="11"/>
        <end position="50"/>
    </location>
</feature>
<comment type="caution">
    <text evidence="2">The sequence shown here is derived from an EMBL/GenBank/DDBJ whole genome shotgun (WGS) entry which is preliminary data.</text>
</comment>
<reference evidence="2 3" key="1">
    <citation type="journal article" date="2024" name="J. Plant Pathol.">
        <title>Sequence and assembly of the genome of Seiridium unicorne, isolate CBS 538.82, causal agent of cypress canker disease.</title>
        <authorList>
            <person name="Scali E."/>
            <person name="Rocca G.D."/>
            <person name="Danti R."/>
            <person name="Garbelotto M."/>
            <person name="Barberini S."/>
            <person name="Baroncelli R."/>
            <person name="Emiliani G."/>
        </authorList>
    </citation>
    <scope>NUCLEOTIDE SEQUENCE [LARGE SCALE GENOMIC DNA]</scope>
    <source>
        <strain evidence="2 3">BM-138-508</strain>
    </source>
</reference>
<dbReference type="Proteomes" id="UP001408356">
    <property type="component" value="Unassembled WGS sequence"/>
</dbReference>
<evidence type="ECO:0000313" key="3">
    <source>
        <dbReference type="Proteomes" id="UP001408356"/>
    </source>
</evidence>
<name>A0ABR2UXW8_9PEZI</name>